<comment type="pathway">
    <text evidence="2">Glycan biosynthesis; alginate biosynthesis.</text>
</comment>
<dbReference type="AlphaFoldDB" id="A0A1H4X589"/>
<keyword evidence="10" id="KW-1185">Reference proteome</keyword>
<keyword evidence="9" id="KW-0808">Transferase</keyword>
<reference evidence="10" key="1">
    <citation type="submission" date="2016-10" db="EMBL/GenBank/DDBJ databases">
        <authorList>
            <person name="Varghese N."/>
            <person name="Submissions S."/>
        </authorList>
    </citation>
    <scope>NUCLEOTIDE SEQUENCE [LARGE SCALE GENOMIC DNA]</scope>
    <source>
        <strain evidence="10">DSM 12111</strain>
    </source>
</reference>
<feature type="signal peptide" evidence="8">
    <location>
        <begin position="1"/>
        <end position="23"/>
    </location>
</feature>
<evidence type="ECO:0000256" key="8">
    <source>
        <dbReference type="SAM" id="SignalP"/>
    </source>
</evidence>
<keyword evidence="5 8" id="KW-0732">Signal</keyword>
<dbReference type="GO" id="GO:0016740">
    <property type="term" value="F:transferase activity"/>
    <property type="evidence" value="ECO:0007669"/>
    <property type="project" value="UniProtKB-KW"/>
</dbReference>
<sequence>MPASILRALSVLLLTFSWSISQAAQDGNADLYDAVAPANSAFVRVLNLSERNIEVTLSGKNKPQAVTSGQFGGYRFVAPGKQRIAVGDKALESELKANTASTVIYRDGTLLLIADQFVNEPRKAQIAFYNLTEKPAALKTVDGQHVVVEMITRDQTGSRMVNELKIAFAAFAAFAAYAEADKLASFDELFLKKGRSYSYALLPEGNGYRAITLANSIDPTE</sequence>
<dbReference type="EMBL" id="FNSC01000001">
    <property type="protein sequence ID" value="SED00892.1"/>
    <property type="molecule type" value="Genomic_DNA"/>
</dbReference>
<dbReference type="GO" id="GO:0042121">
    <property type="term" value="P:alginic acid biosynthetic process"/>
    <property type="evidence" value="ECO:0007669"/>
    <property type="project" value="UniProtKB-UniPathway"/>
</dbReference>
<evidence type="ECO:0000313" key="10">
    <source>
        <dbReference type="Proteomes" id="UP000242849"/>
    </source>
</evidence>
<protein>
    <recommendedName>
        <fullName evidence="4">Alginate biosynthesis protein AlgF</fullName>
    </recommendedName>
</protein>
<name>A0A1H4X589_PSEAG</name>
<evidence type="ECO:0000256" key="2">
    <source>
        <dbReference type="ARBA" id="ARBA00005182"/>
    </source>
</evidence>
<organism evidence="9 10">
    <name type="scientific">Pseudomonas anguilliseptica</name>
    <dbReference type="NCBI Taxonomy" id="53406"/>
    <lineage>
        <taxon>Bacteria</taxon>
        <taxon>Pseudomonadati</taxon>
        <taxon>Pseudomonadota</taxon>
        <taxon>Gammaproteobacteria</taxon>
        <taxon>Pseudomonadales</taxon>
        <taxon>Pseudomonadaceae</taxon>
        <taxon>Pseudomonas</taxon>
    </lineage>
</organism>
<dbReference type="UniPathway" id="UPA00286"/>
<evidence type="ECO:0000256" key="6">
    <source>
        <dbReference type="ARBA" id="ARBA00022764"/>
    </source>
</evidence>
<evidence type="ECO:0000256" key="3">
    <source>
        <dbReference type="ARBA" id="ARBA00010033"/>
    </source>
</evidence>
<evidence type="ECO:0000256" key="5">
    <source>
        <dbReference type="ARBA" id="ARBA00022729"/>
    </source>
</evidence>
<accession>A0A1H4X589</accession>
<dbReference type="RefSeq" id="WP_090379462.1">
    <property type="nucleotide sequence ID" value="NZ_FNSC01000001.1"/>
</dbReference>
<evidence type="ECO:0000256" key="1">
    <source>
        <dbReference type="ARBA" id="ARBA00004418"/>
    </source>
</evidence>
<dbReference type="InterPro" id="IPR035422">
    <property type="entry name" value="AlgF"/>
</dbReference>
<comment type="subcellular location">
    <subcellularLocation>
        <location evidence="1">Periplasm</location>
    </subcellularLocation>
</comment>
<comment type="similarity">
    <text evidence="3">Belongs to the AlgF family.</text>
</comment>
<dbReference type="Proteomes" id="UP000242849">
    <property type="component" value="Unassembled WGS sequence"/>
</dbReference>
<dbReference type="GO" id="GO:0042597">
    <property type="term" value="C:periplasmic space"/>
    <property type="evidence" value="ECO:0007669"/>
    <property type="project" value="UniProtKB-SubCell"/>
</dbReference>
<feature type="chain" id="PRO_5017272433" description="Alginate biosynthesis protein AlgF" evidence="8">
    <location>
        <begin position="24"/>
        <end position="221"/>
    </location>
</feature>
<keyword evidence="6" id="KW-0574">Periplasm</keyword>
<keyword evidence="7" id="KW-0016">Alginate biosynthesis</keyword>
<evidence type="ECO:0000256" key="7">
    <source>
        <dbReference type="ARBA" id="ARBA00022841"/>
    </source>
</evidence>
<evidence type="ECO:0000256" key="4">
    <source>
        <dbReference type="ARBA" id="ARBA00013964"/>
    </source>
</evidence>
<dbReference type="OrthoDB" id="6076977at2"/>
<dbReference type="STRING" id="53406.SAMN05421553_1852"/>
<gene>
    <name evidence="9" type="ORF">SAMN05421553_1852</name>
</gene>
<proteinExistence type="inferred from homology"/>
<dbReference type="Pfam" id="PF11182">
    <property type="entry name" value="AlgF"/>
    <property type="match status" value="1"/>
</dbReference>
<evidence type="ECO:0000313" key="9">
    <source>
        <dbReference type="EMBL" id="SED00892.1"/>
    </source>
</evidence>